<name>A0A2D3T139_9ENTR</name>
<dbReference type="AlphaFoldDB" id="A0A2D3T139"/>
<sequence length="230" mass="25924">MYSSRGNISLKSQHYKKIVANGRRIADVPKEISRLKTSAKVRVVESDYKNYTSVFQQYYIALQVGEFDKPFLKKGTNVVFALRNDNQTQTQVRLKNLYSELVQNGERQLKHDYTLQTSDGVFLKGFPETLSQTEAQDFFSHIGQPDSGDSVRILNHHAENSKEDFDLDLIKVGVEILKVEQLAQAMAGLSASNNEAVGSQKPLKQRGAKIATISASNKESISHSMRFFDF</sequence>
<accession>A0A2D3T139</accession>
<evidence type="ECO:0000313" key="2">
    <source>
        <dbReference type="Proteomes" id="UP000230008"/>
    </source>
</evidence>
<reference evidence="2" key="2">
    <citation type="submission" date="2017-11" db="EMBL/GenBank/DDBJ databases">
        <title>PacBio sequencing of new strain of the secondary endosymbiont Candidatus Hamiltonella defensa.</title>
        <authorList>
            <person name="Strand M.R."/>
            <person name="Oliver K."/>
        </authorList>
    </citation>
    <scope>NUCLEOTIDE SEQUENCE [LARGE SCALE GENOMIC DNA]</scope>
    <source>
        <strain evidence="2">A2C</strain>
    </source>
</reference>
<gene>
    <name evidence="1" type="ORF">BJP41_02490</name>
</gene>
<dbReference type="EMBL" id="CP017606">
    <property type="protein sequence ID" value="ATW29393.1"/>
    <property type="molecule type" value="Genomic_DNA"/>
</dbReference>
<dbReference type="RefSeq" id="WP_100103036.1">
    <property type="nucleotide sequence ID" value="NZ_CAWNMT010000001.1"/>
</dbReference>
<proteinExistence type="predicted"/>
<reference evidence="2" key="1">
    <citation type="submission" date="2016-10" db="EMBL/GenBank/DDBJ databases">
        <authorList>
            <person name="Chevignon G."/>
        </authorList>
    </citation>
    <scope>NUCLEOTIDE SEQUENCE [LARGE SCALE GENOMIC DNA]</scope>
    <source>
        <strain evidence="2">A2C</strain>
    </source>
</reference>
<protein>
    <submittedName>
        <fullName evidence="1">Uncharacterized protein</fullName>
    </submittedName>
</protein>
<dbReference type="Proteomes" id="UP000230008">
    <property type="component" value="Chromosome"/>
</dbReference>
<evidence type="ECO:0000313" key="1">
    <source>
        <dbReference type="EMBL" id="ATW29393.1"/>
    </source>
</evidence>
<organism evidence="1 2">
    <name type="scientific">Candidatus Williamhamiltonella defendens</name>
    <dbReference type="NCBI Taxonomy" id="138072"/>
    <lineage>
        <taxon>Bacteria</taxon>
        <taxon>Pseudomonadati</taxon>
        <taxon>Pseudomonadota</taxon>
        <taxon>Gammaproteobacteria</taxon>
        <taxon>Enterobacterales</taxon>
        <taxon>Enterobacteriaceae</taxon>
        <taxon>aphid secondary symbionts</taxon>
        <taxon>Candidatus Williamhamiltonella</taxon>
    </lineage>
</organism>